<gene>
    <name evidence="1" type="ORF">CCAP1982_LOCUS6757</name>
</gene>
<organism evidence="1 2">
    <name type="scientific">Ceratitis capitata</name>
    <name type="common">Mediterranean fruit fly</name>
    <name type="synonym">Tephritis capitata</name>
    <dbReference type="NCBI Taxonomy" id="7213"/>
    <lineage>
        <taxon>Eukaryota</taxon>
        <taxon>Metazoa</taxon>
        <taxon>Ecdysozoa</taxon>
        <taxon>Arthropoda</taxon>
        <taxon>Hexapoda</taxon>
        <taxon>Insecta</taxon>
        <taxon>Pterygota</taxon>
        <taxon>Neoptera</taxon>
        <taxon>Endopterygota</taxon>
        <taxon>Diptera</taxon>
        <taxon>Brachycera</taxon>
        <taxon>Muscomorpha</taxon>
        <taxon>Tephritoidea</taxon>
        <taxon>Tephritidae</taxon>
        <taxon>Ceratitis</taxon>
        <taxon>Ceratitis</taxon>
    </lineage>
</organism>
<dbReference type="EMBL" id="CAJHJT010000012">
    <property type="protein sequence ID" value="CAD6998146.1"/>
    <property type="molecule type" value="Genomic_DNA"/>
</dbReference>
<sequence>MANNQFLRSIILFTSHTCHLRTPPDRTNSNNGAAAVAVAACDDHRFACSGGTDERSKQYLCKAPTLNWGQWWNRAGRQCNIASHARLFYAMSSSQIYKQ</sequence>
<keyword evidence="2" id="KW-1185">Reference proteome</keyword>
<dbReference type="AlphaFoldDB" id="A0A811UJQ8"/>
<accession>A0A811UJQ8</accession>
<protein>
    <submittedName>
        <fullName evidence="1">(Mediterranean fruit fly) hypothetical protein</fullName>
    </submittedName>
</protein>
<evidence type="ECO:0000313" key="2">
    <source>
        <dbReference type="Proteomes" id="UP000606786"/>
    </source>
</evidence>
<reference evidence="1" key="1">
    <citation type="submission" date="2020-11" db="EMBL/GenBank/DDBJ databases">
        <authorList>
            <person name="Whitehead M."/>
        </authorList>
    </citation>
    <scope>NUCLEOTIDE SEQUENCE</scope>
    <source>
        <strain evidence="1">EGII</strain>
    </source>
</reference>
<comment type="caution">
    <text evidence="1">The sequence shown here is derived from an EMBL/GenBank/DDBJ whole genome shotgun (WGS) entry which is preliminary data.</text>
</comment>
<proteinExistence type="predicted"/>
<dbReference type="Proteomes" id="UP000606786">
    <property type="component" value="Unassembled WGS sequence"/>
</dbReference>
<name>A0A811UJQ8_CERCA</name>
<evidence type="ECO:0000313" key="1">
    <source>
        <dbReference type="EMBL" id="CAD6998146.1"/>
    </source>
</evidence>